<dbReference type="EMBL" id="CP011859">
    <property type="protein sequence ID" value="AQY22745.1"/>
    <property type="molecule type" value="Genomic_DNA"/>
</dbReference>
<feature type="domain" description="PD-(D/E)XK endonuclease-like" evidence="1">
    <location>
        <begin position="626"/>
        <end position="886"/>
    </location>
</feature>
<dbReference type="SUPFAM" id="SSF52540">
    <property type="entry name" value="P-loop containing nucleoside triphosphate hydrolases"/>
    <property type="match status" value="1"/>
</dbReference>
<dbReference type="InterPro" id="IPR027417">
    <property type="entry name" value="P-loop_NTPase"/>
</dbReference>
<sequence>MNFLNKIVDELLEQSSDLSRFNIVLPGKRPVVFIKDILKNQKKYSGLLPQFSTIEELIKDISSYQEIKGISLWLFAYNVYRQLFSAEDFGQFLKWFPTLLKDWDDILKFSDSDEAVLEYMFDEERIKNWGETLGEEDNARQRNLNFWQKMTTFLPLLKKELKVKQWATSGMLHQEAKSKVKLFAEQTSEQYVFCGFNAFTPVEELLVRQLLQWDKAQCFFQADEYYIKDKRQEAGQFLRRYIDWAEFNDYRNFSWVENQFSQPKNINVYEVSGNVTQTQVIPKIFKDYKESDYSKTALVLLDENLLPACLEVLSEVPKVNITMGLPLKNLSFSNAMKQIFYLHKQLEKKSSTYYHHDVVGILETLPTDVQEDKIIRAFVNYISEHNIVYVSYSLLKEYLGGLNFFNIFEKKGVKELLEILIDFCCQLKYKPIDDIQYENISYFEKSFKIVKNQLEPYQFEVSIEDLEVLVNQMVSAESVDFQGEPLSGLQVMGLLETRLLNFENIILLSTNEGKLPLGNSQNTYLPFDVRKNFGLNTFLENDGIYAYHFYRLLQDAHHIHLLYNALSSGVNTEEKSRFITQIEMESPHQVQKIMVENESQPVEVLPMVVSKTPQVMERLKEWQHNIAASHLTTYLYNPIDFYAKVVLKIKETSEIEEELSLRNYGNLVHYALEFLYGKLKGKILTPQDLEWAITQIDESVEFAIKTLKHQPEFYERGMNFVHQQMAKKVIGDVLKLDLELVSSGNTLEILDLEKEIKDVKFKVSDELEVAFKGFIDRIDRLNGNLRVIDYKTAKTKNLRLKISDKNRETLLKNKDYKQALQLCIYAYAMGQLSEFLGKDISCGIWSFAEVSRGVQMLEIDGDLSDAMASISSIITEILNPDIDFEESV</sequence>
<dbReference type="SUPFAM" id="SSF52980">
    <property type="entry name" value="Restriction endonuclease-like"/>
    <property type="match status" value="1"/>
</dbReference>
<protein>
    <recommendedName>
        <fullName evidence="1">PD-(D/E)XK endonuclease-like domain-containing protein</fullName>
    </recommendedName>
</protein>
<name>A0A1S7DUE9_RIEAN</name>
<dbReference type="Gene3D" id="3.90.320.10">
    <property type="match status" value="1"/>
</dbReference>
<gene>
    <name evidence="2" type="ORF">AB406_1803</name>
</gene>
<evidence type="ECO:0000259" key="1">
    <source>
        <dbReference type="Pfam" id="PF12705"/>
    </source>
</evidence>
<accession>A0A1S7DUE9</accession>
<dbReference type="InterPro" id="IPR038726">
    <property type="entry name" value="PDDEXK_AddAB-type"/>
</dbReference>
<dbReference type="Pfam" id="PF12705">
    <property type="entry name" value="PDDEXK_1"/>
    <property type="match status" value="1"/>
</dbReference>
<reference evidence="2 3" key="1">
    <citation type="submission" date="2015-06" db="EMBL/GenBank/DDBJ databases">
        <title>R. anatipestifer strain HXb2 is the most virulent strain so far, and the genome sequence would help us uncover the pathogenesis.</title>
        <authorList>
            <person name="Hu Q."/>
            <person name="Qi J."/>
            <person name="Bo H."/>
            <person name="Liu G."/>
            <person name="Tao M."/>
            <person name="Ding Y."/>
            <person name="Xue Y."/>
        </authorList>
    </citation>
    <scope>NUCLEOTIDE SEQUENCE [LARGE SCALE GENOMIC DNA]</scope>
    <source>
        <strain evidence="2 3">HXb2</strain>
    </source>
</reference>
<dbReference type="AlphaFoldDB" id="A0A1S7DUE9"/>
<dbReference type="RefSeq" id="WP_079207895.1">
    <property type="nucleotide sequence ID" value="NZ_CP011859.1"/>
</dbReference>
<evidence type="ECO:0000313" key="3">
    <source>
        <dbReference type="Proteomes" id="UP000189883"/>
    </source>
</evidence>
<evidence type="ECO:0000313" key="2">
    <source>
        <dbReference type="EMBL" id="AQY22745.1"/>
    </source>
</evidence>
<dbReference type="InterPro" id="IPR011604">
    <property type="entry name" value="PDDEXK-like_dom_sf"/>
</dbReference>
<organism evidence="2 3">
    <name type="scientific">Riemerella anatipestifer</name>
    <name type="common">Moraxella anatipestifer</name>
    <dbReference type="NCBI Taxonomy" id="34085"/>
    <lineage>
        <taxon>Bacteria</taxon>
        <taxon>Pseudomonadati</taxon>
        <taxon>Bacteroidota</taxon>
        <taxon>Flavobacteriia</taxon>
        <taxon>Flavobacteriales</taxon>
        <taxon>Weeksellaceae</taxon>
        <taxon>Riemerella</taxon>
    </lineage>
</organism>
<proteinExistence type="predicted"/>
<dbReference type="InterPro" id="IPR011335">
    <property type="entry name" value="Restrct_endonuc-II-like"/>
</dbReference>
<dbReference type="Proteomes" id="UP000189883">
    <property type="component" value="Chromosome"/>
</dbReference>